<dbReference type="PANTHER" id="PTHR48413">
    <property type="match status" value="1"/>
</dbReference>
<evidence type="ECO:0000256" key="1">
    <source>
        <dbReference type="ARBA" id="ARBA00010424"/>
    </source>
</evidence>
<protein>
    <submittedName>
        <fullName evidence="2">Phosphosulfolactate synthase</fullName>
        <ecNumber evidence="2">4.4.1.19</ecNumber>
    </submittedName>
</protein>
<dbReference type="GO" id="GO:0043817">
    <property type="term" value="F:phosphosulfolactate synthase activity"/>
    <property type="evidence" value="ECO:0007669"/>
    <property type="project" value="UniProtKB-EC"/>
</dbReference>
<dbReference type="KEGG" id="rmr:Rmar_0022"/>
<dbReference type="eggNOG" id="COG1809">
    <property type="taxonomic scope" value="Bacteria"/>
</dbReference>
<dbReference type="HOGENOM" id="CLU_062679_2_0_10"/>
<dbReference type="OrthoDB" id="7809088at2"/>
<comment type="similarity">
    <text evidence="1">Belongs to the phosphosulfolactate synthase family.</text>
</comment>
<evidence type="ECO:0000313" key="2">
    <source>
        <dbReference type="EMBL" id="ACY46931.1"/>
    </source>
</evidence>
<dbReference type="STRING" id="518766.Rmar_0022"/>
<accession>D0MK18</accession>
<dbReference type="EC" id="4.4.1.19" evidence="2"/>
<evidence type="ECO:0000313" key="3">
    <source>
        <dbReference type="Proteomes" id="UP000002221"/>
    </source>
</evidence>
<dbReference type="InterPro" id="IPR013785">
    <property type="entry name" value="Aldolase_TIM"/>
</dbReference>
<dbReference type="SUPFAM" id="SSF102110">
    <property type="entry name" value="(2r)-phospho-3-sulfolactate synthase ComA"/>
    <property type="match status" value="1"/>
</dbReference>
<keyword evidence="2" id="KW-0456">Lyase</keyword>
<sequence>MLQKLPSMPERPERPRTFGLTLMLDKGLSVRQVEDVLEVAGPYIDLVKLGWGTALLTPCLERKLACYRAAGLPVYLGGTLFEAFYLRGELDAYCRLVERLGLTHVEVSDGVLTIPLEEKLRVIRRLAAHFVVLSEVGSKDAERILPPYRWVQQIQAELEAGSWKVICEARESGTVGLYRPSGEVRAGLVDEIVAMVPPAQLIFEAPRKVQQVWFIRHLGPNVNLGNIAPEEVLPLETLRRGLRADTLLDGYRQASSAS</sequence>
<proteinExistence type="inferred from homology"/>
<dbReference type="PANTHER" id="PTHR48413:SF1">
    <property type="entry name" value="PROTEIN HEAT-STRESS-ASSOCIATED 32"/>
    <property type="match status" value="1"/>
</dbReference>
<gene>
    <name evidence="2" type="ordered locus">Rmar_0022</name>
</gene>
<organism evidence="2 3">
    <name type="scientific">Rhodothermus marinus (strain ATCC 43812 / DSM 4252 / R-10)</name>
    <name type="common">Rhodothermus obamensis</name>
    <dbReference type="NCBI Taxonomy" id="518766"/>
    <lineage>
        <taxon>Bacteria</taxon>
        <taxon>Pseudomonadati</taxon>
        <taxon>Rhodothermota</taxon>
        <taxon>Rhodothermia</taxon>
        <taxon>Rhodothermales</taxon>
        <taxon>Rhodothermaceae</taxon>
        <taxon>Rhodothermus</taxon>
    </lineage>
</organism>
<dbReference type="Pfam" id="PF02679">
    <property type="entry name" value="ComA"/>
    <property type="match status" value="1"/>
</dbReference>
<keyword evidence="3" id="KW-1185">Reference proteome</keyword>
<dbReference type="EMBL" id="CP001807">
    <property type="protein sequence ID" value="ACY46931.1"/>
    <property type="molecule type" value="Genomic_DNA"/>
</dbReference>
<dbReference type="InterPro" id="IPR036112">
    <property type="entry name" value="ComA_synth_sf"/>
</dbReference>
<dbReference type="AlphaFoldDB" id="D0MK18"/>
<name>D0MK18_RHOM4</name>
<dbReference type="Proteomes" id="UP000002221">
    <property type="component" value="Chromosome"/>
</dbReference>
<reference evidence="2 3" key="1">
    <citation type="journal article" date="2009" name="Stand. Genomic Sci.">
        <title>Complete genome sequence of Rhodothermus marinus type strain (R-10).</title>
        <authorList>
            <person name="Nolan M."/>
            <person name="Tindall B.J."/>
            <person name="Pomrenke H."/>
            <person name="Lapidus A."/>
            <person name="Copeland A."/>
            <person name="Glavina Del Rio T."/>
            <person name="Lucas S."/>
            <person name="Chen F."/>
            <person name="Tice H."/>
            <person name="Cheng J.F."/>
            <person name="Saunders E."/>
            <person name="Han C."/>
            <person name="Bruce D."/>
            <person name="Goodwin L."/>
            <person name="Chain P."/>
            <person name="Pitluck S."/>
            <person name="Ovchinikova G."/>
            <person name="Pati A."/>
            <person name="Ivanova N."/>
            <person name="Mavromatis K."/>
            <person name="Chen A."/>
            <person name="Palaniappan K."/>
            <person name="Land M."/>
            <person name="Hauser L."/>
            <person name="Chang Y.J."/>
            <person name="Jeffries C.D."/>
            <person name="Brettin T."/>
            <person name="Goker M."/>
            <person name="Bristow J."/>
            <person name="Eisen J.A."/>
            <person name="Markowitz V."/>
            <person name="Hugenholtz P."/>
            <person name="Kyrpides N.C."/>
            <person name="Klenk H.P."/>
            <person name="Detter J.C."/>
        </authorList>
    </citation>
    <scope>NUCLEOTIDE SEQUENCE [LARGE SCALE GENOMIC DNA]</scope>
    <source>
        <strain evidence="3">ATCC 43812 / DSM 4252 / R-10</strain>
    </source>
</reference>
<dbReference type="Gene3D" id="3.20.20.70">
    <property type="entry name" value="Aldolase class I"/>
    <property type="match status" value="1"/>
</dbReference>
<dbReference type="InterPro" id="IPR003830">
    <property type="entry name" value="ComA_synth"/>
</dbReference>
<dbReference type="RefSeq" id="WP_012842543.1">
    <property type="nucleotide sequence ID" value="NC_013501.1"/>
</dbReference>